<evidence type="ECO:0000256" key="16">
    <source>
        <dbReference type="ARBA" id="ARBA00048535"/>
    </source>
</evidence>
<evidence type="ECO:0000256" key="11">
    <source>
        <dbReference type="ARBA" id="ARBA00048008"/>
    </source>
</evidence>
<dbReference type="EC" id="1.1.1.141" evidence="3"/>
<comment type="catalytic activity">
    <reaction evidence="20">
        <text>(15S)-hydroxy-(5Z,8Z,11Z,13E)-eicosatetraenoate + NAD(+) = 15-oxo-(5Z,8Z,11Z,13E)-eicosatetraenoate + NADH + H(+)</text>
        <dbReference type="Rhea" id="RHEA:23260"/>
        <dbReference type="ChEBI" id="CHEBI:15378"/>
        <dbReference type="ChEBI" id="CHEBI:57409"/>
        <dbReference type="ChEBI" id="CHEBI:57410"/>
        <dbReference type="ChEBI" id="CHEBI:57540"/>
        <dbReference type="ChEBI" id="CHEBI:57945"/>
        <dbReference type="EC" id="1.1.1.232"/>
    </reaction>
    <physiologicalReaction direction="left-to-right" evidence="20">
        <dbReference type="Rhea" id="RHEA:23261"/>
    </physiologicalReaction>
</comment>
<dbReference type="GO" id="GO:0005737">
    <property type="term" value="C:cytoplasm"/>
    <property type="evidence" value="ECO:0007669"/>
    <property type="project" value="TreeGrafter"/>
</dbReference>
<keyword evidence="2" id="KW-0560">Oxidoreductase</keyword>
<evidence type="ECO:0000256" key="15">
    <source>
        <dbReference type="ARBA" id="ARBA00048393"/>
    </source>
</evidence>
<evidence type="ECO:0000256" key="9">
    <source>
        <dbReference type="ARBA" id="ARBA00047325"/>
    </source>
</evidence>
<evidence type="ECO:0000256" key="20">
    <source>
        <dbReference type="ARBA" id="ARBA00049151"/>
    </source>
</evidence>
<dbReference type="InterPro" id="IPR002347">
    <property type="entry name" value="SDR_fam"/>
</dbReference>
<comment type="catalytic activity">
    <reaction evidence="19">
        <text>resolvin D2 + NAD(+) = 16-oxoresolvin D2 + NADH + H(+)</text>
        <dbReference type="Rhea" id="RHEA:53588"/>
        <dbReference type="ChEBI" id="CHEBI:15378"/>
        <dbReference type="ChEBI" id="CHEBI:57540"/>
        <dbReference type="ChEBI" id="CHEBI:57945"/>
        <dbReference type="ChEBI" id="CHEBI:133367"/>
        <dbReference type="ChEBI" id="CHEBI:137498"/>
    </reaction>
    <physiologicalReaction direction="left-to-right" evidence="19">
        <dbReference type="Rhea" id="RHEA:53589"/>
    </physiologicalReaction>
</comment>
<comment type="catalytic activity">
    <reaction evidence="12">
        <text>15-oxo-(5S,6R)-dihydroxy-(7E,9E,11Z)-eicosatrienoate + NADH + H(+) = (5S,6R,15S)-trihydroxy-(7E,9E,11Z)-eicosatrienoate + NAD(+)</text>
        <dbReference type="Rhea" id="RHEA:41596"/>
        <dbReference type="ChEBI" id="CHEBI:15378"/>
        <dbReference type="ChEBI" id="CHEBI:57540"/>
        <dbReference type="ChEBI" id="CHEBI:57945"/>
        <dbReference type="ChEBI" id="CHEBI:78325"/>
        <dbReference type="ChEBI" id="CHEBI:78329"/>
    </reaction>
    <physiologicalReaction direction="left-to-right" evidence="12">
        <dbReference type="Rhea" id="RHEA:41597"/>
    </physiologicalReaction>
</comment>
<evidence type="ECO:0000256" key="1">
    <source>
        <dbReference type="ARBA" id="ARBA00006484"/>
    </source>
</evidence>
<dbReference type="EC" id="1.1.1.232" evidence="4"/>
<comment type="caution">
    <text evidence="23">The sequence shown here is derived from an EMBL/GenBank/DDBJ whole genome shotgun (WGS) entry which is preliminary data.</text>
</comment>
<evidence type="ECO:0000256" key="5">
    <source>
        <dbReference type="ARBA" id="ARBA00040276"/>
    </source>
</evidence>
<name>A0A5N5TFR1_9CRUS</name>
<evidence type="ECO:0000256" key="10">
    <source>
        <dbReference type="ARBA" id="ARBA00047672"/>
    </source>
</evidence>
<evidence type="ECO:0000256" key="12">
    <source>
        <dbReference type="ARBA" id="ARBA00048140"/>
    </source>
</evidence>
<comment type="catalytic activity">
    <reaction evidence="18">
        <text>prostaglandin E2 + NAD(+) = 15-oxoprostaglandin E2 + NADH + H(+)</text>
        <dbReference type="Rhea" id="RHEA:11876"/>
        <dbReference type="ChEBI" id="CHEBI:15378"/>
        <dbReference type="ChEBI" id="CHEBI:57400"/>
        <dbReference type="ChEBI" id="CHEBI:57540"/>
        <dbReference type="ChEBI" id="CHEBI:57945"/>
        <dbReference type="ChEBI" id="CHEBI:606564"/>
        <dbReference type="EC" id="1.1.1.141"/>
    </reaction>
    <physiologicalReaction direction="left-to-right" evidence="18">
        <dbReference type="Rhea" id="RHEA:11877"/>
    </physiologicalReaction>
</comment>
<evidence type="ECO:0000256" key="22">
    <source>
        <dbReference type="RuleBase" id="RU000363"/>
    </source>
</evidence>
<dbReference type="Proteomes" id="UP000326759">
    <property type="component" value="Unassembled WGS sequence"/>
</dbReference>
<dbReference type="AlphaFoldDB" id="A0A5N5TFR1"/>
<evidence type="ECO:0000256" key="8">
    <source>
        <dbReference type="ARBA" id="ARBA00045705"/>
    </source>
</evidence>
<evidence type="ECO:0000256" key="21">
    <source>
        <dbReference type="ARBA" id="ARBA00049188"/>
    </source>
</evidence>
<dbReference type="GO" id="GO:0016404">
    <property type="term" value="F:15-hydroxyprostaglandin dehydrogenase (NAD+) activity"/>
    <property type="evidence" value="ECO:0007669"/>
    <property type="project" value="UniProtKB-EC"/>
</dbReference>
<comment type="catalytic activity">
    <reaction evidence="14">
        <text>resolvin D1 + NAD(+) = 17-oxoresolvin D1 + NADH + H(+)</text>
        <dbReference type="Rhea" id="RHEA:50128"/>
        <dbReference type="ChEBI" id="CHEBI:15378"/>
        <dbReference type="ChEBI" id="CHEBI:57540"/>
        <dbReference type="ChEBI" id="CHEBI:57945"/>
        <dbReference type="ChEBI" id="CHEBI:132079"/>
        <dbReference type="ChEBI" id="CHEBI:132081"/>
    </reaction>
    <physiologicalReaction direction="left-to-right" evidence="14">
        <dbReference type="Rhea" id="RHEA:50129"/>
    </physiologicalReaction>
</comment>
<evidence type="ECO:0000256" key="13">
    <source>
        <dbReference type="ARBA" id="ARBA00048144"/>
    </source>
</evidence>
<dbReference type="PANTHER" id="PTHR44229">
    <property type="entry name" value="15-HYDROXYPROSTAGLANDIN DEHYDROGENASE [NAD(+)]"/>
    <property type="match status" value="1"/>
</dbReference>
<dbReference type="PRINTS" id="PR00080">
    <property type="entry name" value="SDRFAMILY"/>
</dbReference>
<evidence type="ECO:0000313" key="24">
    <source>
        <dbReference type="Proteomes" id="UP000326759"/>
    </source>
</evidence>
<evidence type="ECO:0000256" key="6">
    <source>
        <dbReference type="ARBA" id="ARBA00041812"/>
    </source>
</evidence>
<evidence type="ECO:0000256" key="7">
    <source>
        <dbReference type="ARBA" id="ARBA00042026"/>
    </source>
</evidence>
<comment type="catalytic activity">
    <reaction evidence="10">
        <text>resolvin D1 + NAD(+) = 8-oxoresolvin D1 + NADH + H(+)</text>
        <dbReference type="Rhea" id="RHEA:50124"/>
        <dbReference type="ChEBI" id="CHEBI:15378"/>
        <dbReference type="ChEBI" id="CHEBI:57540"/>
        <dbReference type="ChEBI" id="CHEBI:57945"/>
        <dbReference type="ChEBI" id="CHEBI:132079"/>
        <dbReference type="ChEBI" id="CHEBI:132080"/>
    </reaction>
    <physiologicalReaction direction="left-to-right" evidence="10">
        <dbReference type="Rhea" id="RHEA:50125"/>
    </physiologicalReaction>
</comment>
<dbReference type="PRINTS" id="PR00081">
    <property type="entry name" value="GDHRDH"/>
</dbReference>
<keyword evidence="24" id="KW-1185">Reference proteome</keyword>
<comment type="catalytic activity">
    <reaction evidence="17">
        <text>prostaglandin A1 + NAD(+) = 15-oxo-prostaglandin A1 + NADH + H(+)</text>
        <dbReference type="Rhea" id="RHEA:41263"/>
        <dbReference type="ChEBI" id="CHEBI:15378"/>
        <dbReference type="ChEBI" id="CHEBI:57398"/>
        <dbReference type="ChEBI" id="CHEBI:57540"/>
        <dbReference type="ChEBI" id="CHEBI:57945"/>
        <dbReference type="ChEBI" id="CHEBI:85072"/>
    </reaction>
    <physiologicalReaction direction="left-to-right" evidence="17">
        <dbReference type="Rhea" id="RHEA:41264"/>
    </physiologicalReaction>
</comment>
<evidence type="ECO:0000313" key="23">
    <source>
        <dbReference type="EMBL" id="KAB7505514.1"/>
    </source>
</evidence>
<evidence type="ECO:0000256" key="19">
    <source>
        <dbReference type="ARBA" id="ARBA00048921"/>
    </source>
</evidence>
<dbReference type="PANTHER" id="PTHR44229:SF4">
    <property type="entry name" value="15-HYDROXYPROSTAGLANDIN DEHYDROGENASE [NAD(+)]"/>
    <property type="match status" value="1"/>
</dbReference>
<evidence type="ECO:0000256" key="2">
    <source>
        <dbReference type="ARBA" id="ARBA00023002"/>
    </source>
</evidence>
<comment type="catalytic activity">
    <reaction evidence="21">
        <text>resolvin E1 + NAD(+) = 18-oxo-resolvin E1 + NADH + H(+)</text>
        <dbReference type="Rhea" id="RHEA:49244"/>
        <dbReference type="ChEBI" id="CHEBI:15378"/>
        <dbReference type="ChEBI" id="CHEBI:57540"/>
        <dbReference type="ChEBI" id="CHEBI:57945"/>
        <dbReference type="ChEBI" id="CHEBI:91000"/>
        <dbReference type="ChEBI" id="CHEBI:91001"/>
    </reaction>
    <physiologicalReaction direction="left-to-right" evidence="21">
        <dbReference type="Rhea" id="RHEA:49245"/>
    </physiologicalReaction>
</comment>
<evidence type="ECO:0000256" key="4">
    <source>
        <dbReference type="ARBA" id="ARBA00039060"/>
    </source>
</evidence>
<feature type="non-terminal residue" evidence="23">
    <location>
        <position position="1"/>
    </location>
</feature>
<protein>
    <recommendedName>
        <fullName evidence="5">15-hydroxyprostaglandin dehydrogenase [NAD(+)]</fullName>
        <ecNumber evidence="3">1.1.1.141</ecNumber>
        <ecNumber evidence="4">1.1.1.232</ecNumber>
    </recommendedName>
    <alternativeName>
        <fullName evidence="7">Eicosanoid/docosanoid dehydrogenase [NAD(+)]</fullName>
    </alternativeName>
    <alternativeName>
        <fullName evidence="6">Prostaglandin dehydrogenase 1</fullName>
    </alternativeName>
</protein>
<accession>A0A5N5TFR1</accession>
<comment type="catalytic activity">
    <reaction evidence="13">
        <text>(11R)-hydroxy-(5Z,8Z,12E,14Z)-eicosatetraenoate + NAD(+) = 11-oxo-(5Z,8Z,12E,14Z)-eicosatetraenoate + NADH + H(+)</text>
        <dbReference type="Rhea" id="RHEA:48640"/>
        <dbReference type="ChEBI" id="CHEBI:15378"/>
        <dbReference type="ChEBI" id="CHEBI:57540"/>
        <dbReference type="ChEBI" id="CHEBI:57945"/>
        <dbReference type="ChEBI" id="CHEBI:78836"/>
        <dbReference type="ChEBI" id="CHEBI:90697"/>
    </reaction>
    <physiologicalReaction direction="left-to-right" evidence="13">
        <dbReference type="Rhea" id="RHEA:48641"/>
    </physiologicalReaction>
</comment>
<feature type="non-terminal residue" evidence="23">
    <location>
        <position position="210"/>
    </location>
</feature>
<dbReference type="PROSITE" id="PS00061">
    <property type="entry name" value="ADH_SHORT"/>
    <property type="match status" value="1"/>
</dbReference>
<evidence type="ECO:0000256" key="18">
    <source>
        <dbReference type="ARBA" id="ARBA00048739"/>
    </source>
</evidence>
<comment type="catalytic activity">
    <reaction evidence="15">
        <text>resolvin D2 + NAD(+) = 7-oxoresolvin D2 + NADH + H(+)</text>
        <dbReference type="Rhea" id="RHEA:53584"/>
        <dbReference type="ChEBI" id="CHEBI:15378"/>
        <dbReference type="ChEBI" id="CHEBI:57540"/>
        <dbReference type="ChEBI" id="CHEBI:57945"/>
        <dbReference type="ChEBI" id="CHEBI:133367"/>
        <dbReference type="ChEBI" id="CHEBI:137497"/>
    </reaction>
    <physiologicalReaction direction="left-to-right" evidence="15">
        <dbReference type="Rhea" id="RHEA:53585"/>
    </physiologicalReaction>
</comment>
<proteinExistence type="inferred from homology"/>
<dbReference type="InterPro" id="IPR036291">
    <property type="entry name" value="NAD(P)-bd_dom_sf"/>
</dbReference>
<comment type="function">
    <text evidence="8">Catalyzes the NAD-dependent dehydrogenation (oxidation) of a broad array of hydroxylated polyunsaturated fatty acids (mainly eicosanoids and docosanoids, including prostaglandins, lipoxins and resolvins), yielding their corresponding keto (oxo) metabolites. Decreases the levels of the pro-proliferative prostaglandins such as prostaglandin E2 (whose activity is increased in cancer because of an increase in the expression of cyclooxygenase 2) and generates oxo-fatty acid products that can profoundly influence cell function by abrogating pro-inflammatory cytokine expression. Converts resolvins E1, D1 and D2 to their oxo products, which represents a mode of resolvin inactivation. Resolvin E1 plays important roles during the resolution phase of acute inflammation, while resolvins D1 and D2 have a unique role in obesity-induced adipose inflammation.</text>
</comment>
<dbReference type="SUPFAM" id="SSF51735">
    <property type="entry name" value="NAD(P)-binding Rossmann-fold domains"/>
    <property type="match status" value="1"/>
</dbReference>
<dbReference type="EMBL" id="SEYY01001204">
    <property type="protein sequence ID" value="KAB7505514.1"/>
    <property type="molecule type" value="Genomic_DNA"/>
</dbReference>
<dbReference type="GO" id="GO:0047034">
    <property type="term" value="F:15-hydroxyicosatetraenoate dehydrogenase activity"/>
    <property type="evidence" value="ECO:0007669"/>
    <property type="project" value="UniProtKB-EC"/>
</dbReference>
<reference evidence="23 24" key="1">
    <citation type="journal article" date="2019" name="PLoS Biol.">
        <title>Sex chromosomes control vertical transmission of feminizing Wolbachia symbionts in an isopod.</title>
        <authorList>
            <person name="Becking T."/>
            <person name="Chebbi M.A."/>
            <person name="Giraud I."/>
            <person name="Moumen B."/>
            <person name="Laverre T."/>
            <person name="Caubet Y."/>
            <person name="Peccoud J."/>
            <person name="Gilbert C."/>
            <person name="Cordaux R."/>
        </authorList>
    </citation>
    <scope>NUCLEOTIDE SEQUENCE [LARGE SCALE GENOMIC DNA]</scope>
    <source>
        <strain evidence="23">ANa2</strain>
        <tissue evidence="23">Whole body excluding digestive tract and cuticle</tissue>
    </source>
</reference>
<evidence type="ECO:0000256" key="17">
    <source>
        <dbReference type="ARBA" id="ARBA00048611"/>
    </source>
</evidence>
<evidence type="ECO:0000256" key="14">
    <source>
        <dbReference type="ARBA" id="ARBA00048170"/>
    </source>
</evidence>
<dbReference type="OrthoDB" id="417891at2759"/>
<comment type="catalytic activity">
    <reaction evidence="9">
        <text>prostaglandin E1 + NAD(+) = 15-oxoprostaglandin E1 + NADH + H(+)</text>
        <dbReference type="Rhea" id="RHEA:16477"/>
        <dbReference type="ChEBI" id="CHEBI:15378"/>
        <dbReference type="ChEBI" id="CHEBI:57397"/>
        <dbReference type="ChEBI" id="CHEBI:57401"/>
        <dbReference type="ChEBI" id="CHEBI:57540"/>
        <dbReference type="ChEBI" id="CHEBI:57945"/>
    </reaction>
    <physiologicalReaction direction="left-to-right" evidence="9">
        <dbReference type="Rhea" id="RHEA:16478"/>
    </physiologicalReaction>
</comment>
<organism evidence="23 24">
    <name type="scientific">Armadillidium nasatum</name>
    <dbReference type="NCBI Taxonomy" id="96803"/>
    <lineage>
        <taxon>Eukaryota</taxon>
        <taxon>Metazoa</taxon>
        <taxon>Ecdysozoa</taxon>
        <taxon>Arthropoda</taxon>
        <taxon>Crustacea</taxon>
        <taxon>Multicrustacea</taxon>
        <taxon>Malacostraca</taxon>
        <taxon>Eumalacostraca</taxon>
        <taxon>Peracarida</taxon>
        <taxon>Isopoda</taxon>
        <taxon>Oniscidea</taxon>
        <taxon>Crinocheta</taxon>
        <taxon>Armadillidiidae</taxon>
        <taxon>Armadillidium</taxon>
    </lineage>
</organism>
<dbReference type="Gene3D" id="3.40.50.720">
    <property type="entry name" value="NAD(P)-binding Rossmann-like Domain"/>
    <property type="match status" value="1"/>
</dbReference>
<gene>
    <name evidence="23" type="primary">ADH2</name>
    <name evidence="23" type="ORF">Anas_06028</name>
</gene>
<comment type="similarity">
    <text evidence="1 22">Belongs to the short-chain dehydrogenases/reductases (SDR) family.</text>
</comment>
<dbReference type="InterPro" id="IPR020904">
    <property type="entry name" value="Sc_DH/Rdtase_CS"/>
</dbReference>
<comment type="catalytic activity">
    <reaction evidence="16">
        <text>lipoxin A4 + NAD(+) = 15-oxo-(5S,6R)-dihydroxy-(7E,9E,11Z,13E)-eicosatetraenoate + NADH + H(+)</text>
        <dbReference type="Rhea" id="RHEA:41572"/>
        <dbReference type="ChEBI" id="CHEBI:15378"/>
        <dbReference type="ChEBI" id="CHEBI:57540"/>
        <dbReference type="ChEBI" id="CHEBI:57945"/>
        <dbReference type="ChEBI" id="CHEBI:67026"/>
        <dbReference type="ChEBI" id="CHEBI:78311"/>
    </reaction>
    <physiologicalReaction direction="left-to-right" evidence="16">
        <dbReference type="Rhea" id="RHEA:41573"/>
    </physiologicalReaction>
</comment>
<sequence>SFREQNGFQRKSGFDNWWSRRHWKSIGEDVPRKRVKEAYKECENTLGVVDILINNAAILSKDLRKVTEVIQFGTMNGTEIARKKMGKHNGGKGGFVMNIASILGVIPDPMFPFYAAAKAAIVHYTRIVGNKVHRNYSDVSVLCLCPGPVEAPLLSLDLAKRTAYDEHIISLLESFHKQPISKLQPKEIGDVVVKMINENKSGEVAVIDNK</sequence>
<comment type="catalytic activity">
    <reaction evidence="11">
        <text>14-hydroxy-(4Z,7Z,10Z,12E,16Z,19Z)-docosahexaenoate + NAD(+) = 14-oxo-(4Z,7Z,10Z,12E,16Z,19Z)-docosahexaenoate + NADH + H(+)</text>
        <dbReference type="Rhea" id="RHEA:48952"/>
        <dbReference type="ChEBI" id="CHEBI:15378"/>
        <dbReference type="ChEBI" id="CHEBI:57540"/>
        <dbReference type="ChEBI" id="CHEBI:57945"/>
        <dbReference type="ChEBI" id="CHEBI:90866"/>
        <dbReference type="ChEBI" id="CHEBI:90867"/>
    </reaction>
    <physiologicalReaction direction="left-to-right" evidence="11">
        <dbReference type="Rhea" id="RHEA:48953"/>
    </physiologicalReaction>
</comment>
<evidence type="ECO:0000256" key="3">
    <source>
        <dbReference type="ARBA" id="ARBA00038968"/>
    </source>
</evidence>
<dbReference type="Pfam" id="PF00106">
    <property type="entry name" value="adh_short"/>
    <property type="match status" value="1"/>
</dbReference>